<evidence type="ECO:0000313" key="2">
    <source>
        <dbReference type="Proteomes" id="UP001054837"/>
    </source>
</evidence>
<gene>
    <name evidence="1" type="ORF">CDAR_89671</name>
</gene>
<dbReference type="Proteomes" id="UP001054837">
    <property type="component" value="Unassembled WGS sequence"/>
</dbReference>
<evidence type="ECO:0000313" key="1">
    <source>
        <dbReference type="EMBL" id="GIY22932.1"/>
    </source>
</evidence>
<organism evidence="1 2">
    <name type="scientific">Caerostris darwini</name>
    <dbReference type="NCBI Taxonomy" id="1538125"/>
    <lineage>
        <taxon>Eukaryota</taxon>
        <taxon>Metazoa</taxon>
        <taxon>Ecdysozoa</taxon>
        <taxon>Arthropoda</taxon>
        <taxon>Chelicerata</taxon>
        <taxon>Arachnida</taxon>
        <taxon>Araneae</taxon>
        <taxon>Araneomorphae</taxon>
        <taxon>Entelegynae</taxon>
        <taxon>Araneoidea</taxon>
        <taxon>Araneidae</taxon>
        <taxon>Caerostris</taxon>
    </lineage>
</organism>
<reference evidence="1 2" key="1">
    <citation type="submission" date="2021-06" db="EMBL/GenBank/DDBJ databases">
        <title>Caerostris darwini draft genome.</title>
        <authorList>
            <person name="Kono N."/>
            <person name="Arakawa K."/>
        </authorList>
    </citation>
    <scope>NUCLEOTIDE SEQUENCE [LARGE SCALE GENOMIC DNA]</scope>
</reference>
<protein>
    <recommendedName>
        <fullName evidence="3">LAGLIDADG homing endonuclease</fullName>
    </recommendedName>
</protein>
<keyword evidence="2" id="KW-1185">Reference proteome</keyword>
<proteinExistence type="predicted"/>
<name>A0AAV4RS33_9ARAC</name>
<sequence>MSFSFGSKDEFRLPCTRGIKEGFLSLICSTAESRIFDERSGVAEVPLINFDWMNEFVEYFVVHKEAKDLFLFAQRGNGINNQSKQQCNHSLSVTGVAEIIASYVRSEEKGS</sequence>
<evidence type="ECO:0008006" key="3">
    <source>
        <dbReference type="Google" id="ProtNLM"/>
    </source>
</evidence>
<accession>A0AAV4RS33</accession>
<dbReference type="EMBL" id="BPLQ01006501">
    <property type="protein sequence ID" value="GIY22932.1"/>
    <property type="molecule type" value="Genomic_DNA"/>
</dbReference>
<comment type="caution">
    <text evidence="1">The sequence shown here is derived from an EMBL/GenBank/DDBJ whole genome shotgun (WGS) entry which is preliminary data.</text>
</comment>
<dbReference type="AlphaFoldDB" id="A0AAV4RS33"/>